<keyword evidence="1" id="KW-0812">Transmembrane</keyword>
<feature type="transmembrane region" description="Helical" evidence="1">
    <location>
        <begin position="66"/>
        <end position="83"/>
    </location>
</feature>
<keyword evidence="1" id="KW-0472">Membrane</keyword>
<gene>
    <name evidence="2" type="ORF">G1C94_0773</name>
</gene>
<evidence type="ECO:0000313" key="3">
    <source>
        <dbReference type="Proteomes" id="UP000553756"/>
    </source>
</evidence>
<evidence type="ECO:0000256" key="1">
    <source>
        <dbReference type="SAM" id="Phobius"/>
    </source>
</evidence>
<keyword evidence="1" id="KW-1133">Transmembrane helix</keyword>
<dbReference type="RefSeq" id="WP_216656846.1">
    <property type="nucleotide sequence ID" value="NZ_JAAIIJ010000015.1"/>
</dbReference>
<keyword evidence="3" id="KW-1185">Reference proteome</keyword>
<dbReference type="EMBL" id="JAAIIJ010000015">
    <property type="protein sequence ID" value="NMN02151.1"/>
    <property type="molecule type" value="Genomic_DNA"/>
</dbReference>
<name>A0ABX1SWE1_9BIFI</name>
<comment type="caution">
    <text evidence="2">The sequence shown here is derived from an EMBL/GenBank/DDBJ whole genome shotgun (WGS) entry which is preliminary data.</text>
</comment>
<organism evidence="2 3">
    <name type="scientific">Bifidobacterium panos</name>
    <dbReference type="NCBI Taxonomy" id="2675321"/>
    <lineage>
        <taxon>Bacteria</taxon>
        <taxon>Bacillati</taxon>
        <taxon>Actinomycetota</taxon>
        <taxon>Actinomycetes</taxon>
        <taxon>Bifidobacteriales</taxon>
        <taxon>Bifidobacteriaceae</taxon>
        <taxon>Bifidobacterium</taxon>
    </lineage>
</organism>
<reference evidence="2 3" key="1">
    <citation type="submission" date="2020-02" db="EMBL/GenBank/DDBJ databases">
        <title>Characterization of phylogenetic diversity of novel bifidobacterial species isolated in Czech ZOOs.</title>
        <authorList>
            <person name="Lugli G.A."/>
            <person name="Vera N.B."/>
            <person name="Ventura M."/>
        </authorList>
    </citation>
    <scope>NUCLEOTIDE SEQUENCE [LARGE SCALE GENOMIC DNA]</scope>
    <source>
        <strain evidence="2 3">DSM 109963</strain>
    </source>
</reference>
<feature type="transmembrane region" description="Helical" evidence="1">
    <location>
        <begin position="6"/>
        <end position="28"/>
    </location>
</feature>
<sequence>MQTSGIVIAIAVVMGVISLAVGLFLGALPSRGSEMTEKQGRISSMVGFVIAIIYIVFMLLKQDLSTWTILGGVIFGFIIAKIPPVHSFFVDKWDFFKPAAPKNKNQRNKR</sequence>
<proteinExistence type="predicted"/>
<protein>
    <submittedName>
        <fullName evidence="2">Uncharacterized protein</fullName>
    </submittedName>
</protein>
<accession>A0ABX1SWE1</accession>
<feature type="transmembrane region" description="Helical" evidence="1">
    <location>
        <begin position="40"/>
        <end position="60"/>
    </location>
</feature>
<dbReference type="Proteomes" id="UP000553756">
    <property type="component" value="Unassembled WGS sequence"/>
</dbReference>
<evidence type="ECO:0000313" key="2">
    <source>
        <dbReference type="EMBL" id="NMN02151.1"/>
    </source>
</evidence>